<dbReference type="RefSeq" id="WP_272103478.1">
    <property type="nucleotide sequence ID" value="NZ_JAQNDK010000006.1"/>
</dbReference>
<keyword evidence="2" id="KW-1185">Reference proteome</keyword>
<sequence length="100" mass="10682">MTSHLTWSKGGEAELVELDGDRVRLHSTASSAPGARVEGSLQATGTAIRVKVARCRLRTPTEPNGAAPGERTYELEGRLIDATREVRAELARLVGGERTG</sequence>
<gene>
    <name evidence="1" type="ORF">POL72_46690</name>
</gene>
<evidence type="ECO:0000313" key="2">
    <source>
        <dbReference type="Proteomes" id="UP001217485"/>
    </source>
</evidence>
<proteinExistence type="predicted"/>
<evidence type="ECO:0000313" key="1">
    <source>
        <dbReference type="EMBL" id="MDC0685289.1"/>
    </source>
</evidence>
<protein>
    <submittedName>
        <fullName evidence="1">Uncharacterized protein</fullName>
    </submittedName>
</protein>
<accession>A0ABT5CHN1</accession>
<dbReference type="Proteomes" id="UP001217485">
    <property type="component" value="Unassembled WGS sequence"/>
</dbReference>
<reference evidence="1 2" key="1">
    <citation type="submission" date="2023-01" db="EMBL/GenBank/DDBJ databases">
        <title>Minimal conservation of predation-associated metabolite biosynthetic gene clusters underscores biosynthetic potential of Myxococcota including descriptions for ten novel species: Archangium lansinium sp. nov., Myxococcus landrumus sp. nov., Nannocystis bai.</title>
        <authorList>
            <person name="Ahearne A."/>
            <person name="Stevens C."/>
            <person name="Dowd S."/>
        </authorList>
    </citation>
    <scope>NUCLEOTIDE SEQUENCE [LARGE SCALE GENOMIC DNA]</scope>
    <source>
        <strain evidence="1 2">WIWO2</strain>
    </source>
</reference>
<comment type="caution">
    <text evidence="1">The sequence shown here is derived from an EMBL/GenBank/DDBJ whole genome shotgun (WGS) entry which is preliminary data.</text>
</comment>
<dbReference type="EMBL" id="JAQNDK010000006">
    <property type="protein sequence ID" value="MDC0685289.1"/>
    <property type="molecule type" value="Genomic_DNA"/>
</dbReference>
<name>A0ABT5CHN1_9BACT</name>
<organism evidence="1 2">
    <name type="scientific">Sorangium atrum</name>
    <dbReference type="NCBI Taxonomy" id="2995308"/>
    <lineage>
        <taxon>Bacteria</taxon>
        <taxon>Pseudomonadati</taxon>
        <taxon>Myxococcota</taxon>
        <taxon>Polyangia</taxon>
        <taxon>Polyangiales</taxon>
        <taxon>Polyangiaceae</taxon>
        <taxon>Sorangium</taxon>
    </lineage>
</organism>